<gene>
    <name evidence="1" type="ORF">LITE_LOCUS16280</name>
</gene>
<proteinExistence type="predicted"/>
<dbReference type="Proteomes" id="UP001154282">
    <property type="component" value="Unassembled WGS sequence"/>
</dbReference>
<accession>A0AAV0K0N2</accession>
<evidence type="ECO:0000313" key="2">
    <source>
        <dbReference type="Proteomes" id="UP001154282"/>
    </source>
</evidence>
<comment type="caution">
    <text evidence="1">The sequence shown here is derived from an EMBL/GenBank/DDBJ whole genome shotgun (WGS) entry which is preliminary data.</text>
</comment>
<dbReference type="EMBL" id="CAMGYJ010000005">
    <property type="protein sequence ID" value="CAI0414416.1"/>
    <property type="molecule type" value="Genomic_DNA"/>
</dbReference>
<organism evidence="1 2">
    <name type="scientific">Linum tenue</name>
    <dbReference type="NCBI Taxonomy" id="586396"/>
    <lineage>
        <taxon>Eukaryota</taxon>
        <taxon>Viridiplantae</taxon>
        <taxon>Streptophyta</taxon>
        <taxon>Embryophyta</taxon>
        <taxon>Tracheophyta</taxon>
        <taxon>Spermatophyta</taxon>
        <taxon>Magnoliopsida</taxon>
        <taxon>eudicotyledons</taxon>
        <taxon>Gunneridae</taxon>
        <taxon>Pentapetalae</taxon>
        <taxon>rosids</taxon>
        <taxon>fabids</taxon>
        <taxon>Malpighiales</taxon>
        <taxon>Linaceae</taxon>
        <taxon>Linum</taxon>
    </lineage>
</organism>
<name>A0AAV0K0N2_9ROSI</name>
<keyword evidence="2" id="KW-1185">Reference proteome</keyword>
<evidence type="ECO:0000313" key="1">
    <source>
        <dbReference type="EMBL" id="CAI0414416.1"/>
    </source>
</evidence>
<protein>
    <submittedName>
        <fullName evidence="1">Uncharacterized protein</fullName>
    </submittedName>
</protein>
<sequence>MVFASTGCNFNGSIRRSMTCNKQHPNKISIHNFATSEVLNQRRRNEAQIKEK</sequence>
<dbReference type="AlphaFoldDB" id="A0AAV0K0N2"/>
<reference evidence="1" key="1">
    <citation type="submission" date="2022-08" db="EMBL/GenBank/DDBJ databases">
        <authorList>
            <person name="Gutierrez-Valencia J."/>
        </authorList>
    </citation>
    <scope>NUCLEOTIDE SEQUENCE</scope>
</reference>